<dbReference type="eggNOG" id="ENOG502SRG5">
    <property type="taxonomic scope" value="Eukaryota"/>
</dbReference>
<reference evidence="3" key="3">
    <citation type="submission" date="2018-08" db="UniProtKB">
        <authorList>
            <consortium name="EnsemblPlants"/>
        </authorList>
    </citation>
    <scope>IDENTIFICATION</scope>
    <source>
        <strain evidence="3">cv. Bd21</strain>
    </source>
</reference>
<dbReference type="Proteomes" id="UP000008810">
    <property type="component" value="Chromosome 3"/>
</dbReference>
<evidence type="ECO:0000256" key="1">
    <source>
        <dbReference type="SAM" id="Phobius"/>
    </source>
</evidence>
<dbReference type="GeneID" id="100829016"/>
<dbReference type="RefSeq" id="XP_003573863.1">
    <property type="nucleotide sequence ID" value="XM_003573815.4"/>
</dbReference>
<feature type="transmembrane region" description="Helical" evidence="1">
    <location>
        <begin position="142"/>
        <end position="170"/>
    </location>
</feature>
<reference evidence="2" key="2">
    <citation type="submission" date="2017-06" db="EMBL/GenBank/DDBJ databases">
        <title>WGS assembly of Brachypodium distachyon.</title>
        <authorList>
            <consortium name="The International Brachypodium Initiative"/>
            <person name="Lucas S."/>
            <person name="Harmon-Smith M."/>
            <person name="Lail K."/>
            <person name="Tice H."/>
            <person name="Grimwood J."/>
            <person name="Bruce D."/>
            <person name="Barry K."/>
            <person name="Shu S."/>
            <person name="Lindquist E."/>
            <person name="Wang M."/>
            <person name="Pitluck S."/>
            <person name="Vogel J.P."/>
            <person name="Garvin D.F."/>
            <person name="Mockler T.C."/>
            <person name="Schmutz J."/>
            <person name="Rokhsar D."/>
            <person name="Bevan M.W."/>
        </authorList>
    </citation>
    <scope>NUCLEOTIDE SEQUENCE</scope>
    <source>
        <strain evidence="2">Bd21</strain>
    </source>
</reference>
<protein>
    <recommendedName>
        <fullName evidence="5">Transmembrane protein</fullName>
    </recommendedName>
</protein>
<reference evidence="2 3" key="1">
    <citation type="journal article" date="2010" name="Nature">
        <title>Genome sequencing and analysis of the model grass Brachypodium distachyon.</title>
        <authorList>
            <consortium name="International Brachypodium Initiative"/>
        </authorList>
    </citation>
    <scope>NUCLEOTIDE SEQUENCE [LARGE SCALE GENOMIC DNA]</scope>
    <source>
        <strain evidence="2 3">Bd21</strain>
    </source>
</reference>
<feature type="transmembrane region" description="Helical" evidence="1">
    <location>
        <begin position="235"/>
        <end position="252"/>
    </location>
</feature>
<feature type="transmembrane region" description="Helical" evidence="1">
    <location>
        <begin position="89"/>
        <end position="122"/>
    </location>
</feature>
<dbReference type="PANTHER" id="PTHR34483:SF5">
    <property type="entry name" value="TRANSMEMBRANE PROTEIN"/>
    <property type="match status" value="1"/>
</dbReference>
<organism evidence="3">
    <name type="scientific">Brachypodium distachyon</name>
    <name type="common">Purple false brome</name>
    <name type="synonym">Trachynia distachya</name>
    <dbReference type="NCBI Taxonomy" id="15368"/>
    <lineage>
        <taxon>Eukaryota</taxon>
        <taxon>Viridiplantae</taxon>
        <taxon>Streptophyta</taxon>
        <taxon>Embryophyta</taxon>
        <taxon>Tracheophyta</taxon>
        <taxon>Spermatophyta</taxon>
        <taxon>Magnoliopsida</taxon>
        <taxon>Liliopsida</taxon>
        <taxon>Poales</taxon>
        <taxon>Poaceae</taxon>
        <taxon>BOP clade</taxon>
        <taxon>Pooideae</taxon>
        <taxon>Stipodae</taxon>
        <taxon>Brachypodieae</taxon>
        <taxon>Brachypodium</taxon>
    </lineage>
</organism>
<keyword evidence="1" id="KW-0812">Transmembrane</keyword>
<feature type="transmembrane region" description="Helical" evidence="1">
    <location>
        <begin position="272"/>
        <end position="294"/>
    </location>
</feature>
<keyword evidence="4" id="KW-1185">Reference proteome</keyword>
<accession>I1I3N9</accession>
<keyword evidence="1" id="KW-0472">Membrane</keyword>
<dbReference type="EMBL" id="CM000882">
    <property type="protein sequence ID" value="KQJ96493.1"/>
    <property type="molecule type" value="Genomic_DNA"/>
</dbReference>
<dbReference type="OrthoDB" id="737323at2759"/>
<sequence>MATKQKSVPSLFAFLKEGLLLPNRNRGLFAAVTALIVASNWVLFVTNDVAIQPLSDEIQLDVKALNGTDPRTPDYAKLLKEIRDDTHKLMLLAPAYLLFAVVAVGSATRIVALFAAVATYSGEEQHTFGSLLGRAKAQLKGPLLTLAFVYVLEMAYAAILVLAFVVDVFLMLKGHKALFLVGSLIAFAGAVVFIYFSVVCSFSVVVAVAEPGCHGPGALGRAWRLVKERRRRRQVLLWVAVSGALAGVFSPVHTLARRCAIDSMAAGLLLEFAYVLLMAVVQVFATCAVTALYYECKDSSQQLTSAEYTSVPTQEANA</sequence>
<dbReference type="HOGENOM" id="CLU_056842_0_0_1"/>
<proteinExistence type="predicted"/>
<dbReference type="EnsemblPlants" id="KQJ96493">
    <property type="protein sequence ID" value="KQJ96493"/>
    <property type="gene ID" value="BRADI_3g23350v3"/>
</dbReference>
<evidence type="ECO:0000313" key="3">
    <source>
        <dbReference type="EnsemblPlants" id="KQJ96493"/>
    </source>
</evidence>
<name>I1I3N9_BRADI</name>
<evidence type="ECO:0000313" key="2">
    <source>
        <dbReference type="EMBL" id="KQJ96493.1"/>
    </source>
</evidence>
<dbReference type="PANTHER" id="PTHR34483">
    <property type="entry name" value="OS09G0129800 PROTEIN"/>
    <property type="match status" value="1"/>
</dbReference>
<dbReference type="Gramene" id="KQJ96493">
    <property type="protein sequence ID" value="KQJ96493"/>
    <property type="gene ID" value="BRADI_3g23350v3"/>
</dbReference>
<dbReference type="AlphaFoldDB" id="I1I3N9"/>
<feature type="transmembrane region" description="Helical" evidence="1">
    <location>
        <begin position="27"/>
        <end position="45"/>
    </location>
</feature>
<evidence type="ECO:0008006" key="5">
    <source>
        <dbReference type="Google" id="ProtNLM"/>
    </source>
</evidence>
<gene>
    <name evidence="3" type="primary">LOC100829016</name>
    <name evidence="2" type="ORF">BRADI_3g23350v3</name>
</gene>
<keyword evidence="1" id="KW-1133">Transmembrane helix</keyword>
<dbReference type="STRING" id="15368.I1I3N9"/>
<feature type="transmembrane region" description="Helical" evidence="1">
    <location>
        <begin position="177"/>
        <end position="196"/>
    </location>
</feature>
<dbReference type="OMA" id="VIEEDCY"/>
<evidence type="ECO:0000313" key="4">
    <source>
        <dbReference type="Proteomes" id="UP000008810"/>
    </source>
</evidence>
<dbReference type="KEGG" id="bdi:100829016"/>